<name>A0AAV2SAP3_MEGNR</name>
<organism evidence="3 4">
    <name type="scientific">Meganyctiphanes norvegica</name>
    <name type="common">Northern krill</name>
    <name type="synonym">Thysanopoda norvegica</name>
    <dbReference type="NCBI Taxonomy" id="48144"/>
    <lineage>
        <taxon>Eukaryota</taxon>
        <taxon>Metazoa</taxon>
        <taxon>Ecdysozoa</taxon>
        <taxon>Arthropoda</taxon>
        <taxon>Crustacea</taxon>
        <taxon>Multicrustacea</taxon>
        <taxon>Malacostraca</taxon>
        <taxon>Eumalacostraca</taxon>
        <taxon>Eucarida</taxon>
        <taxon>Euphausiacea</taxon>
        <taxon>Euphausiidae</taxon>
        <taxon>Meganyctiphanes</taxon>
    </lineage>
</organism>
<proteinExistence type="predicted"/>
<feature type="non-terminal residue" evidence="3">
    <location>
        <position position="1"/>
    </location>
</feature>
<dbReference type="EMBL" id="CAXKWB010052554">
    <property type="protein sequence ID" value="CAL4173048.1"/>
    <property type="molecule type" value="Genomic_DNA"/>
</dbReference>
<protein>
    <submittedName>
        <fullName evidence="3">Uncharacterized protein</fullName>
    </submittedName>
</protein>
<feature type="compositionally biased region" description="Low complexity" evidence="2">
    <location>
        <begin position="193"/>
        <end position="208"/>
    </location>
</feature>
<accession>A0AAV2SAP3</accession>
<evidence type="ECO:0000313" key="4">
    <source>
        <dbReference type="Proteomes" id="UP001497623"/>
    </source>
</evidence>
<dbReference type="AlphaFoldDB" id="A0AAV2SAP3"/>
<keyword evidence="4" id="KW-1185">Reference proteome</keyword>
<feature type="compositionally biased region" description="Basic and acidic residues" evidence="2">
    <location>
        <begin position="171"/>
        <end position="183"/>
    </location>
</feature>
<dbReference type="Proteomes" id="UP001497623">
    <property type="component" value="Unassembled WGS sequence"/>
</dbReference>
<evidence type="ECO:0000256" key="2">
    <source>
        <dbReference type="SAM" id="MobiDB-lite"/>
    </source>
</evidence>
<evidence type="ECO:0000313" key="3">
    <source>
        <dbReference type="EMBL" id="CAL4173048.1"/>
    </source>
</evidence>
<comment type="caution">
    <text evidence="3">The sequence shown here is derived from an EMBL/GenBank/DDBJ whole genome shotgun (WGS) entry which is preliminary data.</text>
</comment>
<keyword evidence="1" id="KW-0175">Coiled coil</keyword>
<feature type="region of interest" description="Disordered" evidence="2">
    <location>
        <begin position="154"/>
        <end position="283"/>
    </location>
</feature>
<sequence>VSPRLLNSRQMSFRIEKDKIETLDKQELLDLVHNYMNEHDNIRKENKELQVVTTALVRDQDLVCKENERLLRKLEDVNRFSNSDSNSVCCRSPIAPAQPTISGELLSQSLNGGLMNGSTRNEINTAFLSRSMPSSNSSEVWINPVTTPRKEAIDVGNLDVGSSRSPRVPHHLPDSINKELEKRRIGRSMNDLSTSGSSSSGGRDSGNGQHHNNLDSKDRQPPSTRRPPVKTKSQGGPNKSIPRAKVRSKSVPRLKGQQNLGSGPTRVNRKPPGIGDGKRSSVK</sequence>
<feature type="coiled-coil region" evidence="1">
    <location>
        <begin position="25"/>
        <end position="52"/>
    </location>
</feature>
<feature type="compositionally biased region" description="Basic residues" evidence="2">
    <location>
        <begin position="242"/>
        <end position="252"/>
    </location>
</feature>
<reference evidence="3 4" key="1">
    <citation type="submission" date="2024-05" db="EMBL/GenBank/DDBJ databases">
        <authorList>
            <person name="Wallberg A."/>
        </authorList>
    </citation>
    <scope>NUCLEOTIDE SEQUENCE [LARGE SCALE GENOMIC DNA]</scope>
</reference>
<evidence type="ECO:0000256" key="1">
    <source>
        <dbReference type="SAM" id="Coils"/>
    </source>
</evidence>
<gene>
    <name evidence="3" type="ORF">MNOR_LOCUS34347</name>
</gene>